<organism evidence="3 4">
    <name type="scientific">Paraburkholderia ultramafica</name>
    <dbReference type="NCBI Taxonomy" id="1544867"/>
    <lineage>
        <taxon>Bacteria</taxon>
        <taxon>Pseudomonadati</taxon>
        <taxon>Pseudomonadota</taxon>
        <taxon>Betaproteobacteria</taxon>
        <taxon>Burkholderiales</taxon>
        <taxon>Burkholderiaceae</taxon>
        <taxon>Paraburkholderia</taxon>
    </lineage>
</organism>
<feature type="domain" description="HTH marR-type" evidence="2">
    <location>
        <begin position="45"/>
        <end position="146"/>
    </location>
</feature>
<dbReference type="Pfam" id="PF13463">
    <property type="entry name" value="HTH_27"/>
    <property type="match status" value="1"/>
</dbReference>
<dbReference type="SUPFAM" id="SSF46785">
    <property type="entry name" value="Winged helix' DNA-binding domain"/>
    <property type="match status" value="1"/>
</dbReference>
<reference evidence="3 4" key="1">
    <citation type="submission" date="2020-04" db="EMBL/GenBank/DDBJ databases">
        <authorList>
            <person name="De Canck E."/>
        </authorList>
    </citation>
    <scope>NUCLEOTIDE SEQUENCE [LARGE SCALE GENOMIC DNA]</scope>
    <source>
        <strain evidence="3 4">LMG 28614</strain>
    </source>
</reference>
<accession>A0A6S7BHA0</accession>
<dbReference type="Gene3D" id="1.10.10.10">
    <property type="entry name" value="Winged helix-like DNA-binding domain superfamily/Winged helix DNA-binding domain"/>
    <property type="match status" value="1"/>
</dbReference>
<gene>
    <name evidence="3" type="ORF">LMG28614_04997</name>
</gene>
<dbReference type="InterPro" id="IPR036390">
    <property type="entry name" value="WH_DNA-bd_sf"/>
</dbReference>
<dbReference type="SMART" id="SM00347">
    <property type="entry name" value="HTH_MARR"/>
    <property type="match status" value="1"/>
</dbReference>
<dbReference type="EMBL" id="CADIKK010000026">
    <property type="protein sequence ID" value="CAB3799573.1"/>
    <property type="molecule type" value="Genomic_DNA"/>
</dbReference>
<dbReference type="Proteomes" id="UP000494365">
    <property type="component" value="Unassembled WGS sequence"/>
</dbReference>
<dbReference type="RefSeq" id="WP_175152045.1">
    <property type="nucleotide sequence ID" value="NZ_CADIKK010000026.1"/>
</dbReference>
<dbReference type="GO" id="GO:0003700">
    <property type="term" value="F:DNA-binding transcription factor activity"/>
    <property type="evidence" value="ECO:0007669"/>
    <property type="project" value="InterPro"/>
</dbReference>
<evidence type="ECO:0000313" key="3">
    <source>
        <dbReference type="EMBL" id="CAB3799573.1"/>
    </source>
</evidence>
<evidence type="ECO:0000313" key="4">
    <source>
        <dbReference type="Proteomes" id="UP000494365"/>
    </source>
</evidence>
<evidence type="ECO:0000259" key="2">
    <source>
        <dbReference type="SMART" id="SM00347"/>
    </source>
</evidence>
<protein>
    <recommendedName>
        <fullName evidence="2">HTH marR-type domain-containing protein</fullName>
    </recommendedName>
</protein>
<dbReference type="AlphaFoldDB" id="A0A6S7BHA0"/>
<feature type="region of interest" description="Disordered" evidence="1">
    <location>
        <begin position="168"/>
        <end position="190"/>
    </location>
</feature>
<evidence type="ECO:0000256" key="1">
    <source>
        <dbReference type="SAM" id="MobiDB-lite"/>
    </source>
</evidence>
<keyword evidence="4" id="KW-1185">Reference proteome</keyword>
<proteinExistence type="predicted"/>
<dbReference type="InterPro" id="IPR036388">
    <property type="entry name" value="WH-like_DNA-bd_sf"/>
</dbReference>
<sequence length="190" mass="22138">MEPKFYRGWHLAKSDMEYKATEFEWALIRFYESFSRFVQTTGMITIAADVDIKYQEHVILHVIRMQDRPKNSATIARLMNRDDIPNIQYSLRKLESVGLIEKLKDKNSKTYSYKASELGVKLTDEYYKVREEILIKRLEEIADVAEKFDRGARFMSLLTGIYEEAARDSATITPQTDEPPPKPKSSRKSA</sequence>
<name>A0A6S7BHA0_9BURK</name>
<dbReference type="InterPro" id="IPR000835">
    <property type="entry name" value="HTH_MarR-typ"/>
</dbReference>